<evidence type="ECO:0000313" key="2">
    <source>
        <dbReference type="Proteomes" id="UP000092377"/>
    </source>
</evidence>
<evidence type="ECO:0000313" key="1">
    <source>
        <dbReference type="EMBL" id="OBU12191.1"/>
    </source>
</evidence>
<organism evidence="1 2">
    <name type="scientific">Morganella psychrotolerans</name>
    <dbReference type="NCBI Taxonomy" id="368603"/>
    <lineage>
        <taxon>Bacteria</taxon>
        <taxon>Pseudomonadati</taxon>
        <taxon>Pseudomonadota</taxon>
        <taxon>Gammaproteobacteria</taxon>
        <taxon>Enterobacterales</taxon>
        <taxon>Morganellaceae</taxon>
        <taxon>Morganella</taxon>
    </lineage>
</organism>
<dbReference type="Proteomes" id="UP000092377">
    <property type="component" value="Unassembled WGS sequence"/>
</dbReference>
<sequence length="104" mass="11220">MRKYRCSVCAKPTPADRLTVNAGDSVNITIEKTKVTPSRTTVRIVNRVGKVTVIEDDIAAVIYRGKVYWIPIKELVPAGAPSGIVRALFGECECGSLPEGTADD</sequence>
<dbReference type="RefSeq" id="WP_067400455.1">
    <property type="nucleotide sequence ID" value="NZ_LZEY01000008.1"/>
</dbReference>
<comment type="caution">
    <text evidence="1">The sequence shown here is derived from an EMBL/GenBank/DDBJ whole genome shotgun (WGS) entry which is preliminary data.</text>
</comment>
<proteinExistence type="predicted"/>
<keyword evidence="2" id="KW-1185">Reference proteome</keyword>
<accession>A0A1B8HS53</accession>
<name>A0A1B8HS53_9GAMM</name>
<dbReference type="OrthoDB" id="6469262at2"/>
<gene>
    <name evidence="1" type="ORF">AYY18_16840</name>
</gene>
<reference evidence="2" key="1">
    <citation type="submission" date="2016-06" db="EMBL/GenBank/DDBJ databases">
        <authorList>
            <person name="Butler K."/>
        </authorList>
    </citation>
    <scope>NUCLEOTIDE SEQUENCE [LARGE SCALE GENOMIC DNA]</scope>
    <source>
        <strain evidence="2">GCSL-Mp20</strain>
    </source>
</reference>
<dbReference type="EMBL" id="LZEY01000008">
    <property type="protein sequence ID" value="OBU12191.1"/>
    <property type="molecule type" value="Genomic_DNA"/>
</dbReference>
<protein>
    <submittedName>
        <fullName evidence="1">Uncharacterized protein</fullName>
    </submittedName>
</protein>
<dbReference type="AlphaFoldDB" id="A0A1B8HS53"/>